<name>A0A9D9H6D3_9BACT</name>
<evidence type="ECO:0000313" key="9">
    <source>
        <dbReference type="EMBL" id="MBO8437539.1"/>
    </source>
</evidence>
<feature type="transmembrane region" description="Helical" evidence="7">
    <location>
        <begin position="372"/>
        <end position="392"/>
    </location>
</feature>
<keyword evidence="3 7" id="KW-0812">Transmembrane</keyword>
<evidence type="ECO:0000256" key="6">
    <source>
        <dbReference type="SAM" id="MobiDB-lite"/>
    </source>
</evidence>
<feature type="transmembrane region" description="Helical" evidence="7">
    <location>
        <begin position="310"/>
        <end position="332"/>
    </location>
</feature>
<feature type="transmembrane region" description="Helical" evidence="7">
    <location>
        <begin position="77"/>
        <end position="97"/>
    </location>
</feature>
<evidence type="ECO:0000256" key="7">
    <source>
        <dbReference type="SAM" id="Phobius"/>
    </source>
</evidence>
<feature type="transmembrane region" description="Helical" evidence="7">
    <location>
        <begin position="180"/>
        <end position="200"/>
    </location>
</feature>
<evidence type="ECO:0000256" key="4">
    <source>
        <dbReference type="ARBA" id="ARBA00022989"/>
    </source>
</evidence>
<protein>
    <submittedName>
        <fullName evidence="9">MFS transporter</fullName>
    </submittedName>
</protein>
<evidence type="ECO:0000256" key="2">
    <source>
        <dbReference type="ARBA" id="ARBA00022448"/>
    </source>
</evidence>
<dbReference type="EMBL" id="JADIMW010000013">
    <property type="protein sequence ID" value="MBO8437539.1"/>
    <property type="molecule type" value="Genomic_DNA"/>
</dbReference>
<dbReference type="PANTHER" id="PTHR12778">
    <property type="entry name" value="SOLUTE CARRIER FAMILY 33 ACETYL-COA TRANSPORTER -RELATED"/>
    <property type="match status" value="1"/>
</dbReference>
<dbReference type="Pfam" id="PF07690">
    <property type="entry name" value="MFS_1"/>
    <property type="match status" value="1"/>
</dbReference>
<keyword evidence="4 7" id="KW-1133">Transmembrane helix</keyword>
<dbReference type="SUPFAM" id="SSF103473">
    <property type="entry name" value="MFS general substrate transporter"/>
    <property type="match status" value="1"/>
</dbReference>
<reference evidence="9" key="1">
    <citation type="submission" date="2020-10" db="EMBL/GenBank/DDBJ databases">
        <authorList>
            <person name="Gilroy R."/>
        </authorList>
    </citation>
    <scope>NUCLEOTIDE SEQUENCE</scope>
    <source>
        <strain evidence="9">G3-4614</strain>
    </source>
</reference>
<dbReference type="InterPro" id="IPR011701">
    <property type="entry name" value="MFS"/>
</dbReference>
<feature type="region of interest" description="Disordered" evidence="6">
    <location>
        <begin position="431"/>
        <end position="452"/>
    </location>
</feature>
<reference evidence="9" key="2">
    <citation type="journal article" date="2021" name="PeerJ">
        <title>Extensive microbial diversity within the chicken gut microbiome revealed by metagenomics and culture.</title>
        <authorList>
            <person name="Gilroy R."/>
            <person name="Ravi A."/>
            <person name="Getino M."/>
            <person name="Pursley I."/>
            <person name="Horton D.L."/>
            <person name="Alikhan N.F."/>
            <person name="Baker D."/>
            <person name="Gharbi K."/>
            <person name="Hall N."/>
            <person name="Watson M."/>
            <person name="Adriaenssens E.M."/>
            <person name="Foster-Nyarko E."/>
            <person name="Jarju S."/>
            <person name="Secka A."/>
            <person name="Antonio M."/>
            <person name="Oren A."/>
            <person name="Chaudhuri R.R."/>
            <person name="La Ragione R."/>
            <person name="Hildebrand F."/>
            <person name="Pallen M.J."/>
        </authorList>
    </citation>
    <scope>NUCLEOTIDE SEQUENCE</scope>
    <source>
        <strain evidence="9">G3-4614</strain>
    </source>
</reference>
<evidence type="ECO:0000256" key="1">
    <source>
        <dbReference type="ARBA" id="ARBA00004141"/>
    </source>
</evidence>
<feature type="transmembrane region" description="Helical" evidence="7">
    <location>
        <begin position="404"/>
        <end position="423"/>
    </location>
</feature>
<dbReference type="AlphaFoldDB" id="A0A9D9H6D3"/>
<evidence type="ECO:0000313" key="10">
    <source>
        <dbReference type="Proteomes" id="UP000823636"/>
    </source>
</evidence>
<gene>
    <name evidence="9" type="ORF">IAC54_01395</name>
</gene>
<feature type="transmembrane region" description="Helical" evidence="7">
    <location>
        <begin position="145"/>
        <end position="168"/>
    </location>
</feature>
<evidence type="ECO:0000256" key="5">
    <source>
        <dbReference type="ARBA" id="ARBA00023136"/>
    </source>
</evidence>
<evidence type="ECO:0000259" key="8">
    <source>
        <dbReference type="PROSITE" id="PS50850"/>
    </source>
</evidence>
<feature type="compositionally biased region" description="Basic and acidic residues" evidence="6">
    <location>
        <begin position="431"/>
        <end position="444"/>
    </location>
</feature>
<keyword evidence="5 7" id="KW-0472">Membrane</keyword>
<dbReference type="Proteomes" id="UP000823636">
    <property type="component" value="Unassembled WGS sequence"/>
</dbReference>
<feature type="transmembrane region" description="Helical" evidence="7">
    <location>
        <begin position="338"/>
        <end position="360"/>
    </location>
</feature>
<dbReference type="GO" id="GO:0022857">
    <property type="term" value="F:transmembrane transporter activity"/>
    <property type="evidence" value="ECO:0007669"/>
    <property type="project" value="InterPro"/>
</dbReference>
<keyword evidence="2" id="KW-0813">Transport</keyword>
<evidence type="ECO:0000256" key="3">
    <source>
        <dbReference type="ARBA" id="ARBA00022692"/>
    </source>
</evidence>
<comment type="subcellular location">
    <subcellularLocation>
        <location evidence="1">Membrane</location>
        <topology evidence="1">Multi-pass membrane protein</topology>
    </subcellularLocation>
</comment>
<proteinExistence type="predicted"/>
<organism evidence="9 10">
    <name type="scientific">Candidatus Caccoplasma merdipullorum</name>
    <dbReference type="NCBI Taxonomy" id="2840718"/>
    <lineage>
        <taxon>Bacteria</taxon>
        <taxon>Pseudomonadati</taxon>
        <taxon>Bacteroidota</taxon>
        <taxon>Bacteroidia</taxon>
        <taxon>Bacteroidales</taxon>
        <taxon>Bacteroidaceae</taxon>
        <taxon>Bacteroidaceae incertae sedis</taxon>
        <taxon>Candidatus Caccoplasma</taxon>
    </lineage>
</organism>
<dbReference type="InterPro" id="IPR020846">
    <property type="entry name" value="MFS_dom"/>
</dbReference>
<feature type="domain" description="Major facilitator superfamily (MFS) profile" evidence="8">
    <location>
        <begin position="12"/>
        <end position="427"/>
    </location>
</feature>
<comment type="caution">
    <text evidence="9">The sequence shown here is derived from an EMBL/GenBank/DDBJ whole genome shotgun (WGS) entry which is preliminary data.</text>
</comment>
<dbReference type="InterPro" id="IPR036259">
    <property type="entry name" value="MFS_trans_sf"/>
</dbReference>
<feature type="transmembrane region" description="Helical" evidence="7">
    <location>
        <begin position="12"/>
        <end position="36"/>
    </location>
</feature>
<feature type="transmembrane region" description="Helical" evidence="7">
    <location>
        <begin position="103"/>
        <end position="124"/>
    </location>
</feature>
<dbReference type="InterPro" id="IPR004752">
    <property type="entry name" value="AmpG_permease/AT-1"/>
</dbReference>
<accession>A0A9D9H6D3</accession>
<dbReference type="PROSITE" id="PS50850">
    <property type="entry name" value="MFS"/>
    <property type="match status" value="1"/>
</dbReference>
<feature type="transmembrane region" description="Helical" evidence="7">
    <location>
        <begin position="279"/>
        <end position="303"/>
    </location>
</feature>
<dbReference type="PANTHER" id="PTHR12778:SF10">
    <property type="entry name" value="MAJOR FACILITATOR SUPERFAMILY DOMAIN-CONTAINING PROTEIN 3"/>
    <property type="match status" value="1"/>
</dbReference>
<feature type="transmembrane region" description="Helical" evidence="7">
    <location>
        <begin position="238"/>
        <end position="259"/>
    </location>
</feature>
<feature type="transmembrane region" description="Helical" evidence="7">
    <location>
        <begin position="48"/>
        <end position="65"/>
    </location>
</feature>
<dbReference type="GO" id="GO:0016020">
    <property type="term" value="C:membrane"/>
    <property type="evidence" value="ECO:0007669"/>
    <property type="project" value="UniProtKB-SubCell"/>
</dbReference>
<dbReference type="Gene3D" id="1.20.1250.20">
    <property type="entry name" value="MFS general substrate transporter like domains"/>
    <property type="match status" value="2"/>
</dbReference>
<sequence length="479" mass="53321">MLNFKTSKNLNPIAWVPSVYFAMGLPFVALSLVSVIMFADLGVSEAKITFWTSLLILPYSLKPIWSPLLELYGTKKGFVVITQMLSGICFGLIAFLLPVPDFFAFSIAMMAVIAFSGATHDIATDGIYLTALDKQTQARYIGWQGAFYNLAKVLANGGMVWLAGILIKHFEQTNPEKAPVFAWMVIMGIIGVLLVCLSIYHYTVLPTGSKTEEAPSDFTNAMHSLWQVFVDFFKKKYIWIYILFIICYRLTEGFAVKMVPLFLKASADVGGLGLSNETIGLIYGTLGTLAFIVGSILGGYFIAHFGLKRVLFTLVCIFNIPFAIYYLLAHYLPANTVLIGSGLVLEYFCYGFGFVGLTLFMMQQVAPGKHSMAHYAFASGIMNLGYMIPGMISGYIYEHVGYESFFIIALVMAIPAFVLAWLVPFTHPDKKETDDNVKPDRESDNSAPSKIIMGQKQVTDNITRKKRIRVKRKITKNKD</sequence>